<keyword evidence="2" id="KW-1185">Reference proteome</keyword>
<reference evidence="1 2" key="1">
    <citation type="submission" date="2019-02" db="EMBL/GenBank/DDBJ databases">
        <title>Deep-cultivation of Planctomycetes and their phenomic and genomic characterization uncovers novel biology.</title>
        <authorList>
            <person name="Wiegand S."/>
            <person name="Jogler M."/>
            <person name="Boedeker C."/>
            <person name="Pinto D."/>
            <person name="Vollmers J."/>
            <person name="Rivas-Marin E."/>
            <person name="Kohn T."/>
            <person name="Peeters S.H."/>
            <person name="Heuer A."/>
            <person name="Rast P."/>
            <person name="Oberbeckmann S."/>
            <person name="Bunk B."/>
            <person name="Jeske O."/>
            <person name="Meyerdierks A."/>
            <person name="Storesund J.E."/>
            <person name="Kallscheuer N."/>
            <person name="Luecker S."/>
            <person name="Lage O.M."/>
            <person name="Pohl T."/>
            <person name="Merkel B.J."/>
            <person name="Hornburger P."/>
            <person name="Mueller R.-W."/>
            <person name="Bruemmer F."/>
            <person name="Labrenz M."/>
            <person name="Spormann A.M."/>
            <person name="Op Den Camp H."/>
            <person name="Overmann J."/>
            <person name="Amann R."/>
            <person name="Jetten M.S.M."/>
            <person name="Mascher T."/>
            <person name="Medema M.H."/>
            <person name="Devos D.P."/>
            <person name="Kaster A.-K."/>
            <person name="Ovreas L."/>
            <person name="Rohde M."/>
            <person name="Galperin M.Y."/>
            <person name="Jogler C."/>
        </authorList>
    </citation>
    <scope>NUCLEOTIDE SEQUENCE [LARGE SCALE GENOMIC DNA]</scope>
    <source>
        <strain evidence="1 2">Pan14r</strain>
    </source>
</reference>
<name>A0A5C5XTK3_9PLAN</name>
<accession>A0A5C5XTK3</accession>
<dbReference type="Proteomes" id="UP000317238">
    <property type="component" value="Unassembled WGS sequence"/>
</dbReference>
<dbReference type="AlphaFoldDB" id="A0A5C5XTK3"/>
<organism evidence="1 2">
    <name type="scientific">Crateriforma conspicua</name>
    <dbReference type="NCBI Taxonomy" id="2527996"/>
    <lineage>
        <taxon>Bacteria</taxon>
        <taxon>Pseudomonadati</taxon>
        <taxon>Planctomycetota</taxon>
        <taxon>Planctomycetia</taxon>
        <taxon>Planctomycetales</taxon>
        <taxon>Planctomycetaceae</taxon>
        <taxon>Crateriforma</taxon>
    </lineage>
</organism>
<gene>
    <name evidence="1" type="ORF">Pan14r_52320</name>
</gene>
<sequence length="122" mass="13694">MLVHYFGVGHTPQHPNARVAWWKAPNQIGGTIDLTIPDSPIPGLHIERESCTFENDQNTAVASWRFLRNSGSDDVYRFSIRINQRPETTLTVYFDGLQATVIDDDASGTSVTIESEDPFERS</sequence>
<evidence type="ECO:0000313" key="2">
    <source>
        <dbReference type="Proteomes" id="UP000317238"/>
    </source>
</evidence>
<proteinExistence type="predicted"/>
<evidence type="ECO:0000313" key="1">
    <source>
        <dbReference type="EMBL" id="TWT65683.1"/>
    </source>
</evidence>
<protein>
    <submittedName>
        <fullName evidence="1">Uncharacterized protein</fullName>
    </submittedName>
</protein>
<comment type="caution">
    <text evidence="1">The sequence shown here is derived from an EMBL/GenBank/DDBJ whole genome shotgun (WGS) entry which is preliminary data.</text>
</comment>
<dbReference type="EMBL" id="SJPL01000002">
    <property type="protein sequence ID" value="TWT65683.1"/>
    <property type="molecule type" value="Genomic_DNA"/>
</dbReference>